<dbReference type="Pfam" id="PF22599">
    <property type="entry name" value="SecDF_P1_head"/>
    <property type="match status" value="1"/>
</dbReference>
<keyword evidence="7" id="KW-0472">Membrane</keyword>
<proteinExistence type="predicted"/>
<dbReference type="GO" id="GO:0005886">
    <property type="term" value="C:plasma membrane"/>
    <property type="evidence" value="ECO:0007669"/>
    <property type="project" value="TreeGrafter"/>
</dbReference>
<evidence type="ECO:0000256" key="4">
    <source>
        <dbReference type="ARBA" id="ARBA00022927"/>
    </source>
</evidence>
<dbReference type="PANTHER" id="PTHR30081:SF1">
    <property type="entry name" value="PROTEIN TRANSLOCASE SUBUNIT SECD"/>
    <property type="match status" value="1"/>
</dbReference>
<dbReference type="Gene3D" id="3.30.1360.200">
    <property type="match status" value="1"/>
</dbReference>
<evidence type="ECO:0000259" key="9">
    <source>
        <dbReference type="Pfam" id="PF22599"/>
    </source>
</evidence>
<keyword evidence="3" id="KW-0812">Transmembrane</keyword>
<reference evidence="10 11" key="1">
    <citation type="submission" date="2020-08" db="EMBL/GenBank/DDBJ databases">
        <title>Genomic Encyclopedia of Type Strains, Phase IV (KMG-IV): sequencing the most valuable type-strain genomes for metagenomic binning, comparative biology and taxonomic classification.</title>
        <authorList>
            <person name="Goeker M."/>
        </authorList>
    </citation>
    <scope>NUCLEOTIDE SEQUENCE [LARGE SCALE GENOMIC DNA]</scope>
    <source>
        <strain evidence="10 11">DSM 104969</strain>
    </source>
</reference>
<dbReference type="GO" id="GO:0015031">
    <property type="term" value="P:protein transport"/>
    <property type="evidence" value="ECO:0007669"/>
    <property type="project" value="UniProtKB-KW"/>
</dbReference>
<keyword evidence="11" id="KW-1185">Reference proteome</keyword>
<accession>A0A840CK81</accession>
<evidence type="ECO:0000256" key="5">
    <source>
        <dbReference type="ARBA" id="ARBA00022989"/>
    </source>
</evidence>
<keyword evidence="8" id="KW-0732">Signal</keyword>
<keyword evidence="2" id="KW-1003">Cell membrane</keyword>
<keyword evidence="1" id="KW-0813">Transport</keyword>
<keyword evidence="6" id="KW-0811">Translocation</keyword>
<feature type="domain" description="SecDF P1 head subdomain" evidence="9">
    <location>
        <begin position="196"/>
        <end position="290"/>
    </location>
</feature>
<evidence type="ECO:0000256" key="7">
    <source>
        <dbReference type="ARBA" id="ARBA00023136"/>
    </source>
</evidence>
<dbReference type="Gene3D" id="3.30.70.3400">
    <property type="match status" value="1"/>
</dbReference>
<organism evidence="10 11">
    <name type="scientific">Dysgonomonas hofstadii</name>
    <dbReference type="NCBI Taxonomy" id="637886"/>
    <lineage>
        <taxon>Bacteria</taxon>
        <taxon>Pseudomonadati</taxon>
        <taxon>Bacteroidota</taxon>
        <taxon>Bacteroidia</taxon>
        <taxon>Bacteroidales</taxon>
        <taxon>Dysgonomonadaceae</taxon>
        <taxon>Dysgonomonas</taxon>
    </lineage>
</organism>
<dbReference type="AlphaFoldDB" id="A0A840CK81"/>
<evidence type="ECO:0000256" key="2">
    <source>
        <dbReference type="ARBA" id="ARBA00022475"/>
    </source>
</evidence>
<dbReference type="PANTHER" id="PTHR30081">
    <property type="entry name" value="PROTEIN-EXPORT MEMBRANE PROTEIN SEC"/>
    <property type="match status" value="1"/>
</dbReference>
<dbReference type="EMBL" id="JACIEP010000007">
    <property type="protein sequence ID" value="MBB4036467.1"/>
    <property type="molecule type" value="Genomic_DNA"/>
</dbReference>
<evidence type="ECO:0000256" key="1">
    <source>
        <dbReference type="ARBA" id="ARBA00022448"/>
    </source>
</evidence>
<evidence type="ECO:0000313" key="11">
    <source>
        <dbReference type="Proteomes" id="UP000555103"/>
    </source>
</evidence>
<evidence type="ECO:0000256" key="8">
    <source>
        <dbReference type="SAM" id="SignalP"/>
    </source>
</evidence>
<protein>
    <submittedName>
        <fullName evidence="10">Preprotein translocase subunit SecD</fullName>
    </submittedName>
</protein>
<dbReference type="Proteomes" id="UP000555103">
    <property type="component" value="Unassembled WGS sequence"/>
</dbReference>
<feature type="chain" id="PRO_5032537234" evidence="8">
    <location>
        <begin position="24"/>
        <end position="297"/>
    </location>
</feature>
<keyword evidence="4" id="KW-0653">Protein transport</keyword>
<dbReference type="InterPro" id="IPR054384">
    <property type="entry name" value="SecDF_P1_head"/>
</dbReference>
<sequence>MKSFYKYIAATILILIMNTGCPAEPKLTKSIVFELGGESGKSDSSSVIISDITKVDKTIAIIKERLHSYGIANKIERNTETNDYTLWLPEKIIDNAVKNLISTTGKIELWETWDISSQELPSPQDSVYRYIMTPRYNASFFLVNKGEMAQARQLLMSYAAEKQWPQNIKYVWGKKPAYGKGDMYELYMLRSMHPVQTPVITNEHIKKAFSEQSYGHWSIEIELNATGSSRFAKATRENIGKALAIVIDNKVYSAPTVQSAIEGGRLQIAGNFTKAEVDEYASILMYEALPLSVTIKE</sequence>
<gene>
    <name evidence="10" type="ORF">GGR21_002369</name>
</gene>
<name>A0A840CK81_9BACT</name>
<evidence type="ECO:0000313" key="10">
    <source>
        <dbReference type="EMBL" id="MBB4036467.1"/>
    </source>
</evidence>
<dbReference type="RefSeq" id="WP_183307364.1">
    <property type="nucleotide sequence ID" value="NZ_JACIEP010000007.1"/>
</dbReference>
<evidence type="ECO:0000256" key="3">
    <source>
        <dbReference type="ARBA" id="ARBA00022692"/>
    </source>
</evidence>
<comment type="caution">
    <text evidence="10">The sequence shown here is derived from an EMBL/GenBank/DDBJ whole genome shotgun (WGS) entry which is preliminary data.</text>
</comment>
<dbReference type="InterPro" id="IPR022813">
    <property type="entry name" value="SecD/SecF_arch_bac"/>
</dbReference>
<keyword evidence="5" id="KW-1133">Transmembrane helix</keyword>
<feature type="signal peptide" evidence="8">
    <location>
        <begin position="1"/>
        <end position="23"/>
    </location>
</feature>
<evidence type="ECO:0000256" key="6">
    <source>
        <dbReference type="ARBA" id="ARBA00023010"/>
    </source>
</evidence>